<dbReference type="Gene3D" id="3.40.50.1820">
    <property type="entry name" value="alpha/beta hydrolase"/>
    <property type="match status" value="1"/>
</dbReference>
<name>A0A2L0HAU7_RHIFR</name>
<organism evidence="3 4">
    <name type="scientific">Rhizobium fredii</name>
    <name type="common">Sinorhizobium fredii</name>
    <dbReference type="NCBI Taxonomy" id="380"/>
    <lineage>
        <taxon>Bacteria</taxon>
        <taxon>Pseudomonadati</taxon>
        <taxon>Pseudomonadota</taxon>
        <taxon>Alphaproteobacteria</taxon>
        <taxon>Hyphomicrobiales</taxon>
        <taxon>Rhizobiaceae</taxon>
        <taxon>Sinorhizobium/Ensifer group</taxon>
        <taxon>Sinorhizobium</taxon>
    </lineage>
</organism>
<evidence type="ECO:0000259" key="2">
    <source>
        <dbReference type="Pfam" id="PF07859"/>
    </source>
</evidence>
<dbReference type="GO" id="GO:0016787">
    <property type="term" value="F:hydrolase activity"/>
    <property type="evidence" value="ECO:0007669"/>
    <property type="project" value="UniProtKB-KW"/>
</dbReference>
<accession>A0A2L0HAU7</accession>
<gene>
    <name evidence="3" type="ORF">NXT3_PA00344</name>
</gene>
<evidence type="ECO:0000313" key="3">
    <source>
        <dbReference type="EMBL" id="AUX78631.1"/>
    </source>
</evidence>
<proteinExistence type="predicted"/>
<reference evidence="3 4" key="1">
    <citation type="submission" date="2017-10" db="EMBL/GenBank/DDBJ databases">
        <title>Analysis of the genome sequences of Rhizobium populations associated to common bean (phaseolus vulgaris).</title>
        <authorList>
            <person name="Bustos P."/>
            <person name="Santamaria R.I."/>
            <person name="Miranda-Sanchez F."/>
            <person name="Perez-Carrascal O."/>
            <person name="Juarez S."/>
            <person name="Lozano L."/>
            <person name="Martinez-Flores I."/>
            <person name="Vinuesa P."/>
            <person name="Martinez-Romero E."/>
            <person name="Cevallos M.A."/>
            <person name="Romero D."/>
            <person name="Davila G."/>
            <person name="Gonzalez V."/>
        </authorList>
    </citation>
    <scope>NUCLEOTIDE SEQUENCE [LARGE SCALE GENOMIC DNA]</scope>
    <source>
        <strain evidence="3 4">NXT3</strain>
        <plasmid evidence="4">Plasmid psfrenxt3a</plasmid>
    </source>
</reference>
<dbReference type="Pfam" id="PF07859">
    <property type="entry name" value="Abhydrolase_3"/>
    <property type="match status" value="1"/>
</dbReference>
<dbReference type="AlphaFoldDB" id="A0A2L0HAU7"/>
<feature type="domain" description="Alpha/beta hydrolase fold-3" evidence="2">
    <location>
        <begin position="79"/>
        <end position="287"/>
    </location>
</feature>
<keyword evidence="1 3" id="KW-0378">Hydrolase</keyword>
<dbReference type="PANTHER" id="PTHR48081">
    <property type="entry name" value="AB HYDROLASE SUPERFAMILY PROTEIN C4A8.06C"/>
    <property type="match status" value="1"/>
</dbReference>
<evidence type="ECO:0000256" key="1">
    <source>
        <dbReference type="ARBA" id="ARBA00022801"/>
    </source>
</evidence>
<dbReference type="RefSeq" id="WP_104840288.1">
    <property type="nucleotide sequence ID" value="NZ_CP024308.1"/>
</dbReference>
<dbReference type="SUPFAM" id="SSF53474">
    <property type="entry name" value="alpha/beta-Hydrolases"/>
    <property type="match status" value="1"/>
</dbReference>
<geneLocation type="plasmid" evidence="4">
    <name>psfrenxt3a</name>
</geneLocation>
<protein>
    <submittedName>
        <fullName evidence="3">Alpha/beta hydrolase family protein</fullName>
    </submittedName>
</protein>
<dbReference type="PANTHER" id="PTHR48081:SF8">
    <property type="entry name" value="ALPHA_BETA HYDROLASE FOLD-3 DOMAIN-CONTAINING PROTEIN-RELATED"/>
    <property type="match status" value="1"/>
</dbReference>
<keyword evidence="3" id="KW-0614">Plasmid</keyword>
<dbReference type="InterPro" id="IPR029058">
    <property type="entry name" value="AB_hydrolase_fold"/>
</dbReference>
<dbReference type="EMBL" id="CP024308">
    <property type="protein sequence ID" value="AUX78631.1"/>
    <property type="molecule type" value="Genomic_DNA"/>
</dbReference>
<dbReference type="InterPro" id="IPR050300">
    <property type="entry name" value="GDXG_lipolytic_enzyme"/>
</dbReference>
<evidence type="ECO:0000313" key="4">
    <source>
        <dbReference type="Proteomes" id="UP000239340"/>
    </source>
</evidence>
<dbReference type="Proteomes" id="UP000239340">
    <property type="component" value="Plasmid pSfreNXT3a"/>
</dbReference>
<dbReference type="InterPro" id="IPR013094">
    <property type="entry name" value="AB_hydrolase_3"/>
</dbReference>
<sequence length="315" mass="34271">MSQLEPTTQAFIDSLAGAMPIYTLSPEAARDVLAGAQKSAPVKLAPARSEDRVLNVGPKGRTDIRIYRPESAKGPLPVVIYTHGGGWVLGDRETHDRLVRELTIGANAVVVFVDYDRSPESRYPVAVEESYAVLKYVAEHPDEFGGDASRIAIAGDSVGGTMTAVVALLAKERNGPDVRAQLLFYPVTDASMSTGSYKEFAEGPWLTQKGMEWFWDQYLPDVSKRADIHVSPINASSEQLKGLPQTLLLVDENDVLRDEGEAYGRKLAAAGVLVRSVRYNVTIHDFMLLNPIANTPPVRGAVDQASAYLREVFAG</sequence>